<sequence>MPEKDAIKSVAVIGTGPSGLSAVKALEEEKVFGMIRVFERRDRVGGTWLFDNEPDSFSSTLTTPKRNPIPDRFPSFQDALSEDTTSRTGLYSYLDSNVGATVMEFTHASIPKINSAISVRRFGQANPTRPWKIVAGYLEDIFSRYLNLVTFNTTVESVRKNASTGKWDIVLRQTKHVFKGQEKDYWWTESFDAVVVATGHYAVPYIPPIPGIEDWYVAWPEKLQHAKQYRSQDDYVNKSVVVVGGSVSASDFVVDNRLSVRQPLTISLRRQNANPALDNVWKLPGVIEKPTISRFTLENGGTIEFSDGSWVLGKDVDIIYFATGYRLSYPFLEPNPVTPHNRLAGFYQHTFSVDDPTLAVVGQIRAALSFRSYEYQAVAVARVFAGRGNLPSVPEQKAWEEERVKRLGPTHIFHTIAPDFGEYFEALRSIAGPPAKGTEAYELPEWRDDWAAKGFRVLELKDEYVKKVAAQEKYLAKL</sequence>
<keyword evidence="5" id="KW-0560">Oxidoreductase</keyword>
<gene>
    <name evidence="6" type="ORF">K460DRAFT_327296</name>
</gene>
<evidence type="ECO:0000256" key="5">
    <source>
        <dbReference type="ARBA" id="ARBA00023002"/>
    </source>
</evidence>
<keyword evidence="3" id="KW-0274">FAD</keyword>
<dbReference type="PANTHER" id="PTHR23023">
    <property type="entry name" value="DIMETHYLANILINE MONOOXYGENASE"/>
    <property type="match status" value="1"/>
</dbReference>
<keyword evidence="4" id="KW-0521">NADP</keyword>
<proteinExistence type="inferred from homology"/>
<dbReference type="AlphaFoldDB" id="A0A9P4LDI5"/>
<dbReference type="InterPro" id="IPR020946">
    <property type="entry name" value="Flavin_mOase-like"/>
</dbReference>
<dbReference type="GO" id="GO:0050660">
    <property type="term" value="F:flavin adenine dinucleotide binding"/>
    <property type="evidence" value="ECO:0007669"/>
    <property type="project" value="InterPro"/>
</dbReference>
<accession>A0A9P4LDI5</accession>
<dbReference type="Pfam" id="PF13450">
    <property type="entry name" value="NAD_binding_8"/>
    <property type="match status" value="1"/>
</dbReference>
<dbReference type="GO" id="GO:0050661">
    <property type="term" value="F:NADP binding"/>
    <property type="evidence" value="ECO:0007669"/>
    <property type="project" value="InterPro"/>
</dbReference>
<evidence type="ECO:0000313" key="6">
    <source>
        <dbReference type="EMBL" id="KAF1850432.1"/>
    </source>
</evidence>
<keyword evidence="2" id="KW-0285">Flavoprotein</keyword>
<dbReference type="EMBL" id="ML976614">
    <property type="protein sequence ID" value="KAF1850432.1"/>
    <property type="molecule type" value="Genomic_DNA"/>
</dbReference>
<dbReference type="RefSeq" id="XP_040792995.1">
    <property type="nucleotide sequence ID" value="XM_040930660.1"/>
</dbReference>
<keyword evidence="7" id="KW-1185">Reference proteome</keyword>
<evidence type="ECO:0000256" key="1">
    <source>
        <dbReference type="ARBA" id="ARBA00009183"/>
    </source>
</evidence>
<dbReference type="InterPro" id="IPR050346">
    <property type="entry name" value="FMO-like"/>
</dbReference>
<reference evidence="6" key="1">
    <citation type="submission" date="2020-01" db="EMBL/GenBank/DDBJ databases">
        <authorList>
            <consortium name="DOE Joint Genome Institute"/>
            <person name="Haridas S."/>
            <person name="Albert R."/>
            <person name="Binder M."/>
            <person name="Bloem J."/>
            <person name="Labutti K."/>
            <person name="Salamov A."/>
            <person name="Andreopoulos B."/>
            <person name="Baker S.E."/>
            <person name="Barry K."/>
            <person name="Bills G."/>
            <person name="Bluhm B.H."/>
            <person name="Cannon C."/>
            <person name="Castanera R."/>
            <person name="Culley D.E."/>
            <person name="Daum C."/>
            <person name="Ezra D."/>
            <person name="Gonzalez J.B."/>
            <person name="Henrissat B."/>
            <person name="Kuo A."/>
            <person name="Liang C."/>
            <person name="Lipzen A."/>
            <person name="Lutzoni F."/>
            <person name="Magnuson J."/>
            <person name="Mondo S."/>
            <person name="Nolan M."/>
            <person name="Ohm R."/>
            <person name="Pangilinan J."/>
            <person name="Park H.-J."/>
            <person name="Ramirez L."/>
            <person name="Alfaro M."/>
            <person name="Sun H."/>
            <person name="Tritt A."/>
            <person name="Yoshinaga Y."/>
            <person name="Zwiers L.-H."/>
            <person name="Turgeon B.G."/>
            <person name="Goodwin S.B."/>
            <person name="Spatafora J.W."/>
            <person name="Crous P.W."/>
            <person name="Grigoriev I.V."/>
        </authorList>
    </citation>
    <scope>NUCLEOTIDE SEQUENCE</scope>
    <source>
        <strain evidence="6">CBS 394.84</strain>
    </source>
</reference>
<comment type="caution">
    <text evidence="6">The sequence shown here is derived from an EMBL/GenBank/DDBJ whole genome shotgun (WGS) entry which is preliminary data.</text>
</comment>
<organism evidence="6 7">
    <name type="scientific">Cucurbitaria berberidis CBS 394.84</name>
    <dbReference type="NCBI Taxonomy" id="1168544"/>
    <lineage>
        <taxon>Eukaryota</taxon>
        <taxon>Fungi</taxon>
        <taxon>Dikarya</taxon>
        <taxon>Ascomycota</taxon>
        <taxon>Pezizomycotina</taxon>
        <taxon>Dothideomycetes</taxon>
        <taxon>Pleosporomycetidae</taxon>
        <taxon>Pleosporales</taxon>
        <taxon>Pleosporineae</taxon>
        <taxon>Cucurbitariaceae</taxon>
        <taxon>Cucurbitaria</taxon>
    </lineage>
</organism>
<evidence type="ECO:0000256" key="2">
    <source>
        <dbReference type="ARBA" id="ARBA00022630"/>
    </source>
</evidence>
<dbReference type="Gene3D" id="3.50.50.60">
    <property type="entry name" value="FAD/NAD(P)-binding domain"/>
    <property type="match status" value="2"/>
</dbReference>
<keyword evidence="6" id="KW-0503">Monooxygenase</keyword>
<dbReference type="InterPro" id="IPR000960">
    <property type="entry name" value="Flavin_mOase"/>
</dbReference>
<evidence type="ECO:0000256" key="4">
    <source>
        <dbReference type="ARBA" id="ARBA00022857"/>
    </source>
</evidence>
<dbReference type="OrthoDB" id="66881at2759"/>
<dbReference type="SUPFAM" id="SSF51905">
    <property type="entry name" value="FAD/NAD(P)-binding domain"/>
    <property type="match status" value="2"/>
</dbReference>
<dbReference type="Proteomes" id="UP000800039">
    <property type="component" value="Unassembled WGS sequence"/>
</dbReference>
<dbReference type="PRINTS" id="PR00370">
    <property type="entry name" value="FMOXYGENASE"/>
</dbReference>
<dbReference type="GeneID" id="63847912"/>
<name>A0A9P4LDI5_9PLEO</name>
<evidence type="ECO:0000256" key="3">
    <source>
        <dbReference type="ARBA" id="ARBA00022827"/>
    </source>
</evidence>
<dbReference type="Pfam" id="PF00743">
    <property type="entry name" value="FMO-like"/>
    <property type="match status" value="2"/>
</dbReference>
<protein>
    <submittedName>
        <fullName evidence="6">Dimethylaniline monooxygenase (N-oxide forming)</fullName>
    </submittedName>
</protein>
<dbReference type="InterPro" id="IPR036188">
    <property type="entry name" value="FAD/NAD-bd_sf"/>
</dbReference>
<comment type="similarity">
    <text evidence="1">Belongs to the FMO family.</text>
</comment>
<dbReference type="GO" id="GO:0004499">
    <property type="term" value="F:N,N-dimethylaniline monooxygenase activity"/>
    <property type="evidence" value="ECO:0007669"/>
    <property type="project" value="InterPro"/>
</dbReference>
<dbReference type="PIRSF" id="PIRSF000332">
    <property type="entry name" value="FMO"/>
    <property type="match status" value="1"/>
</dbReference>
<evidence type="ECO:0000313" key="7">
    <source>
        <dbReference type="Proteomes" id="UP000800039"/>
    </source>
</evidence>